<feature type="compositionally biased region" description="Basic and acidic residues" evidence="2">
    <location>
        <begin position="834"/>
        <end position="852"/>
    </location>
</feature>
<dbReference type="GO" id="GO:0006874">
    <property type="term" value="P:intracellular calcium ion homeostasis"/>
    <property type="evidence" value="ECO:0007669"/>
    <property type="project" value="TreeGrafter"/>
</dbReference>
<feature type="compositionally biased region" description="Polar residues" evidence="2">
    <location>
        <begin position="907"/>
        <end position="943"/>
    </location>
</feature>
<reference evidence="6" key="2">
    <citation type="submission" date="2020-04" db="EMBL/GenBank/DDBJ databases">
        <authorList>
            <consortium name="NCBI Genome Project"/>
        </authorList>
    </citation>
    <scope>NUCLEOTIDE SEQUENCE</scope>
    <source>
        <strain evidence="6">CBS 342.82</strain>
    </source>
</reference>
<gene>
    <name evidence="6" type="ORF">K489DRAFT_407113</name>
</gene>
<feature type="transmembrane region" description="Helical" evidence="3">
    <location>
        <begin position="162"/>
        <end position="182"/>
    </location>
</feature>
<evidence type="ECO:0000256" key="3">
    <source>
        <dbReference type="SAM" id="Phobius"/>
    </source>
</evidence>
<dbReference type="PANTHER" id="PTHR31323:SF14">
    <property type="entry name" value="MECHANOSENSITIVE ION CHANNEL PROTEIN MSY2"/>
    <property type="match status" value="1"/>
</dbReference>
<feature type="domain" description="EF-hand" evidence="4">
    <location>
        <begin position="456"/>
        <end position="491"/>
    </location>
</feature>
<keyword evidence="1" id="KW-0106">Calcium</keyword>
<feature type="transmembrane region" description="Helical" evidence="3">
    <location>
        <begin position="130"/>
        <end position="150"/>
    </location>
</feature>
<dbReference type="PROSITE" id="PS50222">
    <property type="entry name" value="EF_HAND_2"/>
    <property type="match status" value="1"/>
</dbReference>
<dbReference type="InterPro" id="IPR018247">
    <property type="entry name" value="EF_Hand_1_Ca_BS"/>
</dbReference>
<keyword evidence="3" id="KW-0812">Transmembrane</keyword>
<dbReference type="InterPro" id="IPR058650">
    <property type="entry name" value="Msy1/2-like"/>
</dbReference>
<evidence type="ECO:0000256" key="1">
    <source>
        <dbReference type="ARBA" id="ARBA00022837"/>
    </source>
</evidence>
<name>A0A6J3MEC7_9PEZI</name>
<dbReference type="GO" id="GO:0005509">
    <property type="term" value="F:calcium ion binding"/>
    <property type="evidence" value="ECO:0007669"/>
    <property type="project" value="InterPro"/>
</dbReference>
<evidence type="ECO:0000256" key="2">
    <source>
        <dbReference type="SAM" id="MobiDB-lite"/>
    </source>
</evidence>
<keyword evidence="3" id="KW-1133">Transmembrane helix</keyword>
<sequence length="1008" mass="110192">MASQASYLGPSPSTKKRFSRDGFQQLYPDQDEHMAFNDSTVDIPLEQVSTNKTSGNGLRPLHTAASLRHSPSNATASREKKTFFRGRRTKQDSPGGRPSGRVGYDGEMDTVTTMGKIYDKIFGFSIITRYFLYVLPLGLLIAAPIIVGVAIQNSRADRRPPILAGVSLIWFFTWVEVVWLSLWTSKLVAHFLPHVFQIFVGVVSSGVRKYASVIRKLEIPLSLVGWAVTSLATFVPLMTLNPYQQRLLEEWNASNAPDKGPNPTNEQPWQSIVQKILGAAVVASLVLLGEKFIVQMISINYHRKQFNAKIKDSKRHVYILELLYDASRSLFPAYCHEFAEEDYIIADQLQIAALGGRSRRSNGQDGHRRTGSATPLRFIQNVGRFGDKVTSAFGNVAHEITGKEVFNPNSSHSIVVEALEKKVTSEALARRIWMSLVLDGREALHSDDITDVLGIERRDEAEEAFWTLDRDGNGDVSLDEMIMTVTEWGRERKAIANSMVDVAQAINVLDRLLMVVVFIAVVFIFVAFLNANFTTTLATTGTALLSLSFVFSVTAQEILGSCIFLFVKHPFDIGDRVDIGADQYVVEHISLLFTVFRRATGPKTGQLNQYPNIVLNTLALENVSRSKAMTEQITLDVQYNTTFDDIQILKNELKKFVTDKDNSRDFQPDLEVEVLGTTDLNKLQIRVEIKHKSNWANEALRATRRSKFMCALVAALRAVPLNAPAGGTDAAGTAANPNFSVAISEAEAKENAAASAAAKEAARLVPVKKIEDAKEAAANDADANAKVGMAGLSYHDGRVIEDLTSRDPASDPVRDEGWATGRDDASTLGGRSSPDQHDLEEVRSFLRRESTRGKRKPSATAGRNSNDHPAMRFRRNPSVPTISEPAAVVAAPSSYAPGHLPYRSASVRAQQQSGQPLAPPYSTSPFGASPNVAGSQSLDTSQLAHEMSADRSPTATSPGGGFRSRSGTVASRPGAGFPVATGLGGVNEEDEEERRAGRQPSDNAGGRF</sequence>
<evidence type="ECO:0000259" key="4">
    <source>
        <dbReference type="PROSITE" id="PS50222"/>
    </source>
</evidence>
<dbReference type="RefSeq" id="XP_033463402.1">
    <property type="nucleotide sequence ID" value="XM_033607331.1"/>
</dbReference>
<feature type="transmembrane region" description="Helical" evidence="3">
    <location>
        <begin position="512"/>
        <end position="531"/>
    </location>
</feature>
<protein>
    <recommendedName>
        <fullName evidence="4">EF-hand domain-containing protein</fullName>
    </recommendedName>
</protein>
<dbReference type="Pfam" id="PF00924">
    <property type="entry name" value="MS_channel_2nd"/>
    <property type="match status" value="1"/>
</dbReference>
<feature type="compositionally biased region" description="Basic and acidic residues" evidence="2">
    <location>
        <begin position="803"/>
        <end position="825"/>
    </location>
</feature>
<dbReference type="PROSITE" id="PS00018">
    <property type="entry name" value="EF_HAND_1"/>
    <property type="match status" value="1"/>
</dbReference>
<dbReference type="GO" id="GO:0016020">
    <property type="term" value="C:membrane"/>
    <property type="evidence" value="ECO:0007669"/>
    <property type="project" value="InterPro"/>
</dbReference>
<dbReference type="AlphaFoldDB" id="A0A6J3MEC7"/>
<reference evidence="6" key="3">
    <citation type="submission" date="2025-08" db="UniProtKB">
        <authorList>
            <consortium name="RefSeq"/>
        </authorList>
    </citation>
    <scope>IDENTIFICATION</scope>
    <source>
        <strain evidence="6">CBS 342.82</strain>
    </source>
</reference>
<feature type="transmembrane region" description="Helical" evidence="3">
    <location>
        <begin position="188"/>
        <end position="207"/>
    </location>
</feature>
<evidence type="ECO:0000313" key="6">
    <source>
        <dbReference type="RefSeq" id="XP_033463402.1"/>
    </source>
</evidence>
<evidence type="ECO:0000313" key="5">
    <source>
        <dbReference type="Proteomes" id="UP000504637"/>
    </source>
</evidence>
<dbReference type="GeneID" id="54365131"/>
<feature type="transmembrane region" description="Helical" evidence="3">
    <location>
        <begin position="543"/>
        <end position="567"/>
    </location>
</feature>
<dbReference type="Proteomes" id="UP000504637">
    <property type="component" value="Unplaced"/>
</dbReference>
<dbReference type="GO" id="GO:0005262">
    <property type="term" value="F:calcium channel activity"/>
    <property type="evidence" value="ECO:0007669"/>
    <property type="project" value="TreeGrafter"/>
</dbReference>
<dbReference type="InterPro" id="IPR002048">
    <property type="entry name" value="EF_hand_dom"/>
</dbReference>
<accession>A0A6J3MEC7</accession>
<proteinExistence type="predicted"/>
<dbReference type="SUPFAM" id="SSF50182">
    <property type="entry name" value="Sm-like ribonucleoproteins"/>
    <property type="match status" value="1"/>
</dbReference>
<dbReference type="PANTHER" id="PTHR31323">
    <property type="entry name" value="MECHANOSENSITIVE ION CHANNEL PROTEIN MSY2"/>
    <property type="match status" value="1"/>
</dbReference>
<dbReference type="Pfam" id="PF25886">
    <property type="entry name" value="Msy1"/>
    <property type="match status" value="1"/>
</dbReference>
<feature type="region of interest" description="Disordered" evidence="2">
    <location>
        <begin position="803"/>
        <end position="879"/>
    </location>
</feature>
<keyword evidence="5" id="KW-1185">Reference proteome</keyword>
<keyword evidence="3" id="KW-0472">Membrane</keyword>
<feature type="region of interest" description="Disordered" evidence="2">
    <location>
        <begin position="66"/>
        <end position="104"/>
    </location>
</feature>
<organism evidence="6">
    <name type="scientific">Dissoconium aciculare CBS 342.82</name>
    <dbReference type="NCBI Taxonomy" id="1314786"/>
    <lineage>
        <taxon>Eukaryota</taxon>
        <taxon>Fungi</taxon>
        <taxon>Dikarya</taxon>
        <taxon>Ascomycota</taxon>
        <taxon>Pezizomycotina</taxon>
        <taxon>Dothideomycetes</taxon>
        <taxon>Dothideomycetidae</taxon>
        <taxon>Mycosphaerellales</taxon>
        <taxon>Dissoconiaceae</taxon>
        <taxon>Dissoconium</taxon>
    </lineage>
</organism>
<dbReference type="InterPro" id="IPR010920">
    <property type="entry name" value="LSM_dom_sf"/>
</dbReference>
<feature type="region of interest" description="Disordered" evidence="2">
    <location>
        <begin position="894"/>
        <end position="1008"/>
    </location>
</feature>
<dbReference type="InterPro" id="IPR006685">
    <property type="entry name" value="MscS_channel_2nd"/>
</dbReference>
<dbReference type="OrthoDB" id="544685at2759"/>
<feature type="transmembrane region" description="Helical" evidence="3">
    <location>
        <begin position="219"/>
        <end position="238"/>
    </location>
</feature>
<dbReference type="SUPFAM" id="SSF47473">
    <property type="entry name" value="EF-hand"/>
    <property type="match status" value="1"/>
</dbReference>
<feature type="region of interest" description="Disordered" evidence="2">
    <location>
        <begin position="1"/>
        <end position="39"/>
    </location>
</feature>
<dbReference type="InterPro" id="IPR011992">
    <property type="entry name" value="EF-hand-dom_pair"/>
</dbReference>
<reference evidence="6" key="1">
    <citation type="submission" date="2020-01" db="EMBL/GenBank/DDBJ databases">
        <authorList>
            <consortium name="DOE Joint Genome Institute"/>
            <person name="Haridas S."/>
            <person name="Albert R."/>
            <person name="Binder M."/>
            <person name="Bloem J."/>
            <person name="Labutti K."/>
            <person name="Salamov A."/>
            <person name="Andreopoulos B."/>
            <person name="Baker S.E."/>
            <person name="Barry K."/>
            <person name="Bills G."/>
            <person name="Bluhm B.H."/>
            <person name="Cannon C."/>
            <person name="Castanera R."/>
            <person name="Culley D.E."/>
            <person name="Daum C."/>
            <person name="Ezra D."/>
            <person name="Gonzalez J.B."/>
            <person name="Henrissat B."/>
            <person name="Kuo A."/>
            <person name="Liang C."/>
            <person name="Lipzen A."/>
            <person name="Lutzoni F."/>
            <person name="Magnuson J."/>
            <person name="Mondo S."/>
            <person name="Nolan M."/>
            <person name="Ohm R."/>
            <person name="Pangilinan J."/>
            <person name="Park H.-J."/>
            <person name="Ramirez L."/>
            <person name="Alfaro M."/>
            <person name="Sun H."/>
            <person name="Tritt A."/>
            <person name="Yoshinaga Y."/>
            <person name="Zwiers L.-H."/>
            <person name="Turgeon B.G."/>
            <person name="Goodwin S.B."/>
            <person name="Spatafora J.W."/>
            <person name="Crous P.W."/>
            <person name="Grigoriev I.V."/>
        </authorList>
    </citation>
    <scope>NUCLEOTIDE SEQUENCE</scope>
    <source>
        <strain evidence="6">CBS 342.82</strain>
    </source>
</reference>